<dbReference type="InterPro" id="IPR045055">
    <property type="entry name" value="DNA2/NAM7-like"/>
</dbReference>
<keyword evidence="3" id="KW-1185">Reference proteome</keyword>
<evidence type="ECO:0000259" key="1">
    <source>
        <dbReference type="Pfam" id="PF13087"/>
    </source>
</evidence>
<dbReference type="CDD" id="cd18808">
    <property type="entry name" value="SF1_C_Upf1"/>
    <property type="match status" value="1"/>
</dbReference>
<dbReference type="GO" id="GO:0031380">
    <property type="term" value="C:nuclear RNA-directed RNA polymerase complex"/>
    <property type="evidence" value="ECO:0007669"/>
    <property type="project" value="TreeGrafter"/>
</dbReference>
<reference evidence="2" key="1">
    <citation type="submission" date="2023-06" db="EMBL/GenBank/DDBJ databases">
        <title>Genome-scale phylogeny and comparative genomics of the fungal order Sordariales.</title>
        <authorList>
            <consortium name="Lawrence Berkeley National Laboratory"/>
            <person name="Hensen N."/>
            <person name="Bonometti L."/>
            <person name="Westerberg I."/>
            <person name="Brannstrom I.O."/>
            <person name="Guillou S."/>
            <person name="Cros-Aarteil S."/>
            <person name="Calhoun S."/>
            <person name="Haridas S."/>
            <person name="Kuo A."/>
            <person name="Mondo S."/>
            <person name="Pangilinan J."/>
            <person name="Riley R."/>
            <person name="Labutti K."/>
            <person name="Andreopoulos B."/>
            <person name="Lipzen A."/>
            <person name="Chen C."/>
            <person name="Yanf M."/>
            <person name="Daum C."/>
            <person name="Ng V."/>
            <person name="Clum A."/>
            <person name="Steindorff A."/>
            <person name="Ohm R."/>
            <person name="Martin F."/>
            <person name="Silar P."/>
            <person name="Natvig D."/>
            <person name="Lalanne C."/>
            <person name="Gautier V."/>
            <person name="Ament-Velasquez S.L."/>
            <person name="Kruys A."/>
            <person name="Hutchinson M.I."/>
            <person name="Powell A.J."/>
            <person name="Barry K."/>
            <person name="Miller A.N."/>
            <person name="Grigoriev I.V."/>
            <person name="Debuchy R."/>
            <person name="Gladieux P."/>
            <person name="Thoren M.H."/>
            <person name="Johannesson H."/>
        </authorList>
    </citation>
    <scope>NUCLEOTIDE SEQUENCE</scope>
    <source>
        <strain evidence="2">SMH4607-1</strain>
    </source>
</reference>
<dbReference type="PANTHER" id="PTHR10887">
    <property type="entry name" value="DNA2/NAM7 HELICASE FAMILY"/>
    <property type="match status" value="1"/>
</dbReference>
<evidence type="ECO:0000313" key="3">
    <source>
        <dbReference type="Proteomes" id="UP001172102"/>
    </source>
</evidence>
<sequence>MSLFERLVEPLYVTDTRLPLSVLETQRRMYPSIAELIRSTLYPSLKDADKVAKYPGVIGIKKRLFWFYHEQPEAGTTDHDPLSTSHSNEFEVEMTITLVSYLVRQGEYSRSDITVITPYLGQLQRLRRRMETMFKIYLNDRDQEQVEALEADGPEVLEPTPRAQLAKTTLAKSIRIATVDNFQGEEAKVIVICLVRSNPQNNCGFLRTSNRINVLLSRAQHRMYIIGNANTYRGIRM</sequence>
<dbReference type="FunFam" id="3.40.50.300:FF:001660">
    <property type="entry name" value="NF-X1 finger and helicase protein, putative"/>
    <property type="match status" value="1"/>
</dbReference>
<dbReference type="EMBL" id="JAUKUA010000004">
    <property type="protein sequence ID" value="KAK0715361.1"/>
    <property type="molecule type" value="Genomic_DNA"/>
</dbReference>
<protein>
    <submittedName>
        <fullName evidence="2">AAA domain-containing protein</fullName>
    </submittedName>
</protein>
<dbReference type="Pfam" id="PF13087">
    <property type="entry name" value="AAA_12"/>
    <property type="match status" value="1"/>
</dbReference>
<dbReference type="InterPro" id="IPR027417">
    <property type="entry name" value="P-loop_NTPase"/>
</dbReference>
<dbReference type="PANTHER" id="PTHR10887:SF445">
    <property type="entry name" value="NFX1-TYPE ZINC FINGER-CONTAINING PROTEIN 1"/>
    <property type="match status" value="1"/>
</dbReference>
<dbReference type="SUPFAM" id="SSF52540">
    <property type="entry name" value="P-loop containing nucleoside triphosphate hydrolases"/>
    <property type="match status" value="1"/>
</dbReference>
<dbReference type="InterPro" id="IPR041679">
    <property type="entry name" value="DNA2/NAM7-like_C"/>
</dbReference>
<dbReference type="InterPro" id="IPR047187">
    <property type="entry name" value="SF1_C_Upf1"/>
</dbReference>
<proteinExistence type="predicted"/>
<dbReference type="AlphaFoldDB" id="A0AA40AGC5"/>
<dbReference type="Gene3D" id="3.40.50.300">
    <property type="entry name" value="P-loop containing nucleotide triphosphate hydrolases"/>
    <property type="match status" value="1"/>
</dbReference>
<comment type="caution">
    <text evidence="2">The sequence shown here is derived from an EMBL/GenBank/DDBJ whole genome shotgun (WGS) entry which is preliminary data.</text>
</comment>
<feature type="domain" description="DNA2/NAM7 helicase-like C-terminal" evidence="1">
    <location>
        <begin position="2"/>
        <end position="229"/>
    </location>
</feature>
<gene>
    <name evidence="2" type="ORF">B0H67DRAFT_553912</name>
</gene>
<organism evidence="2 3">
    <name type="scientific">Lasiosphaeris hirsuta</name>
    <dbReference type="NCBI Taxonomy" id="260670"/>
    <lineage>
        <taxon>Eukaryota</taxon>
        <taxon>Fungi</taxon>
        <taxon>Dikarya</taxon>
        <taxon>Ascomycota</taxon>
        <taxon>Pezizomycotina</taxon>
        <taxon>Sordariomycetes</taxon>
        <taxon>Sordariomycetidae</taxon>
        <taxon>Sordariales</taxon>
        <taxon>Lasiosphaeriaceae</taxon>
        <taxon>Lasiosphaeris</taxon>
    </lineage>
</organism>
<dbReference type="Proteomes" id="UP001172102">
    <property type="component" value="Unassembled WGS sequence"/>
</dbReference>
<name>A0AA40AGC5_9PEZI</name>
<accession>A0AA40AGC5</accession>
<dbReference type="GO" id="GO:0031048">
    <property type="term" value="P:regulatory ncRNA-mediated heterochromatin formation"/>
    <property type="evidence" value="ECO:0007669"/>
    <property type="project" value="TreeGrafter"/>
</dbReference>
<evidence type="ECO:0000313" key="2">
    <source>
        <dbReference type="EMBL" id="KAK0715361.1"/>
    </source>
</evidence>